<feature type="transmembrane region" description="Helical" evidence="7">
    <location>
        <begin position="85"/>
        <end position="106"/>
    </location>
</feature>
<dbReference type="PANTHER" id="PTHR30576">
    <property type="entry name" value="COLANIC BIOSYNTHESIS UDP-GLUCOSE LIPID CARRIER TRANSFERASE"/>
    <property type="match status" value="1"/>
</dbReference>
<dbReference type="AlphaFoldDB" id="A0A2M7DKF0"/>
<feature type="transmembrane region" description="Helical" evidence="7">
    <location>
        <begin position="51"/>
        <end position="73"/>
    </location>
</feature>
<dbReference type="GO" id="GO:0016780">
    <property type="term" value="F:phosphotransferase activity, for other substituted phosphate groups"/>
    <property type="evidence" value="ECO:0007669"/>
    <property type="project" value="TreeGrafter"/>
</dbReference>
<dbReference type="Pfam" id="PF02397">
    <property type="entry name" value="Bac_transf"/>
    <property type="match status" value="1"/>
</dbReference>
<dbReference type="EMBL" id="PETS01000144">
    <property type="protein sequence ID" value="PIV50221.1"/>
    <property type="molecule type" value="Genomic_DNA"/>
</dbReference>
<evidence type="ECO:0000313" key="9">
    <source>
        <dbReference type="EMBL" id="PIV50221.1"/>
    </source>
</evidence>
<evidence type="ECO:0000313" key="10">
    <source>
        <dbReference type="Proteomes" id="UP000228896"/>
    </source>
</evidence>
<comment type="subcellular location">
    <subcellularLocation>
        <location evidence="1">Membrane</location>
        <topology evidence="1">Multi-pass membrane protein</topology>
    </subcellularLocation>
</comment>
<evidence type="ECO:0000256" key="1">
    <source>
        <dbReference type="ARBA" id="ARBA00004141"/>
    </source>
</evidence>
<dbReference type="Pfam" id="PF13727">
    <property type="entry name" value="CoA_binding_3"/>
    <property type="match status" value="1"/>
</dbReference>
<feature type="domain" description="Bacterial sugar transferase" evidence="8">
    <location>
        <begin position="270"/>
        <end position="467"/>
    </location>
</feature>
<evidence type="ECO:0000256" key="7">
    <source>
        <dbReference type="SAM" id="Phobius"/>
    </source>
</evidence>
<feature type="transmembrane region" description="Helical" evidence="7">
    <location>
        <begin position="112"/>
        <end position="134"/>
    </location>
</feature>
<evidence type="ECO:0000256" key="2">
    <source>
        <dbReference type="ARBA" id="ARBA00006464"/>
    </source>
</evidence>
<keyword evidence="6 7" id="KW-0472">Membrane</keyword>
<dbReference type="InterPro" id="IPR003362">
    <property type="entry name" value="Bact_transf"/>
</dbReference>
<dbReference type="InterPro" id="IPR017475">
    <property type="entry name" value="EPS_sugar_tfrase"/>
</dbReference>
<dbReference type="GO" id="GO:0016020">
    <property type="term" value="C:membrane"/>
    <property type="evidence" value="ECO:0007669"/>
    <property type="project" value="UniProtKB-SubCell"/>
</dbReference>
<dbReference type="NCBIfam" id="TIGR03025">
    <property type="entry name" value="EPS_sugtrans"/>
    <property type="match status" value="1"/>
</dbReference>
<feature type="transmembrane region" description="Helical" evidence="7">
    <location>
        <begin position="275"/>
        <end position="296"/>
    </location>
</feature>
<sequence length="472" mass="54442">MKRLELFFSFLLLPLDFLMIVLAGLSAYYIRFAKIVTQIRPAVFNLDFGEYFKILIFMAIAWLVIFSFAGLYRIKKGSRSIIAEIYRIILACSTGFMLIVILIFARRELFESRFIVLVAWILAIIYISFARIFIRLIQRSLFKYGYGVHKVVIVGASKTTDNLIHYFFTHKDSGYLVIKRLRDFNIEASKELEEFLKIKEADEIIQSDPNLSKTDIIRMYDFADENHLTFKYAADLLGTKVLKTEMSEIAGIPIVEAKKTPLDGWGRIVKRIFDIIISSLLIVILSPVMLLVILLIKIDSHGPILFSSRDDGSPLFRVGQRGKLFRYFKFRSMVPGTDSMRYNELIENNIRSGGPMVKIKDDPRITRIGKFIRRWSIDELPELFLVLKGDMSLVGPRPHLPEEVAKYEHHHKKVLTIKPGITGMGQISGRSDLTFEEEVKLDTYYIENWSLLYDLAILLRTPIAVLKGRNTE</sequence>
<dbReference type="PANTHER" id="PTHR30576:SF0">
    <property type="entry name" value="UNDECAPRENYL-PHOSPHATE N-ACETYLGALACTOSAMINYL 1-PHOSPHATE TRANSFERASE-RELATED"/>
    <property type="match status" value="1"/>
</dbReference>
<comment type="similarity">
    <text evidence="2">Belongs to the bacterial sugar transferase family.</text>
</comment>
<organism evidence="9 10">
    <name type="scientific">Candidatus Falkowbacteria bacterium CG02_land_8_20_14_3_00_36_14</name>
    <dbReference type="NCBI Taxonomy" id="1974560"/>
    <lineage>
        <taxon>Bacteria</taxon>
        <taxon>Candidatus Falkowiibacteriota</taxon>
    </lineage>
</organism>
<reference evidence="10" key="1">
    <citation type="submission" date="2017-09" db="EMBL/GenBank/DDBJ databases">
        <title>Depth-based differentiation of microbial function through sediment-hosted aquifers and enrichment of novel symbionts in the deep terrestrial subsurface.</title>
        <authorList>
            <person name="Probst A.J."/>
            <person name="Ladd B."/>
            <person name="Jarett J.K."/>
            <person name="Geller-Mcgrath D.E."/>
            <person name="Sieber C.M.K."/>
            <person name="Emerson J.B."/>
            <person name="Anantharaman K."/>
            <person name="Thomas B.C."/>
            <person name="Malmstrom R."/>
            <person name="Stieglmeier M."/>
            <person name="Klingl A."/>
            <person name="Woyke T."/>
            <person name="Ryan C.M."/>
            <person name="Banfield J.F."/>
        </authorList>
    </citation>
    <scope>NUCLEOTIDE SEQUENCE [LARGE SCALE GENOMIC DNA]</scope>
</reference>
<comment type="caution">
    <text evidence="9">The sequence shown here is derived from an EMBL/GenBank/DDBJ whole genome shotgun (WGS) entry which is preliminary data.</text>
</comment>
<keyword evidence="5 7" id="KW-1133">Transmembrane helix</keyword>
<feature type="transmembrane region" description="Helical" evidence="7">
    <location>
        <begin position="7"/>
        <end position="31"/>
    </location>
</feature>
<protein>
    <recommendedName>
        <fullName evidence="8">Bacterial sugar transferase domain-containing protein</fullName>
    </recommendedName>
</protein>
<proteinExistence type="inferred from homology"/>
<evidence type="ECO:0000259" key="8">
    <source>
        <dbReference type="Pfam" id="PF02397"/>
    </source>
</evidence>
<keyword evidence="4 7" id="KW-0812">Transmembrane</keyword>
<evidence type="ECO:0000256" key="3">
    <source>
        <dbReference type="ARBA" id="ARBA00022679"/>
    </source>
</evidence>
<evidence type="ECO:0000256" key="5">
    <source>
        <dbReference type="ARBA" id="ARBA00022989"/>
    </source>
</evidence>
<accession>A0A2M7DKF0</accession>
<dbReference type="Proteomes" id="UP000228896">
    <property type="component" value="Unassembled WGS sequence"/>
</dbReference>
<gene>
    <name evidence="9" type="ORF">COS18_05605</name>
</gene>
<evidence type="ECO:0000256" key="6">
    <source>
        <dbReference type="ARBA" id="ARBA00023136"/>
    </source>
</evidence>
<name>A0A2M7DKF0_9BACT</name>
<keyword evidence="3" id="KW-0808">Transferase</keyword>
<evidence type="ECO:0000256" key="4">
    <source>
        <dbReference type="ARBA" id="ARBA00022692"/>
    </source>
</evidence>